<dbReference type="Proteomes" id="UP000652755">
    <property type="component" value="Unassembled WGS sequence"/>
</dbReference>
<evidence type="ECO:0000313" key="2">
    <source>
        <dbReference type="Proteomes" id="UP000652755"/>
    </source>
</evidence>
<evidence type="ECO:0000313" key="1">
    <source>
        <dbReference type="EMBL" id="MBC6113201.1"/>
    </source>
</evidence>
<keyword evidence="2" id="KW-1185">Reference proteome</keyword>
<dbReference type="EMBL" id="JACRYL010000045">
    <property type="protein sequence ID" value="MBC6113201.1"/>
    <property type="molecule type" value="Genomic_DNA"/>
</dbReference>
<gene>
    <name evidence="1" type="ORF">H7U22_22565</name>
</gene>
<protein>
    <submittedName>
        <fullName evidence="1">Uncharacterized protein</fullName>
    </submittedName>
</protein>
<sequence length="300" mass="35972">MHLCRLYKIEPLYFSDFVYPLNISKCIAYLKAEMDFRAEDLQLMVLEDETHRATLATVKIFDTKTTLYYLPLEPLYRLLRDRERRAVADLLLSVTACFYQYGKIPSHADCCSYLNDTYSMIGEWILENEEEEDKAYRRHQLSYIKKMDRQSHSILKRLKQKKPLSDFKKRMMAFCPSDKVEEDLLALAQKAYSMFGTFPERTVMDKIIDDFDAEEEQEERIRIDQYLSFIWSRNDCLYDTLMETVNSALQEYNWIDEPMDIQFFDLPQEKQTHDLLFEETFFDLLNDLTDTLIDFEHEKH</sequence>
<organism evidence="1 2">
    <name type="scientific">Pedobacter fastidiosus</name>
    <dbReference type="NCBI Taxonomy" id="2765361"/>
    <lineage>
        <taxon>Bacteria</taxon>
        <taxon>Pseudomonadati</taxon>
        <taxon>Bacteroidota</taxon>
        <taxon>Sphingobacteriia</taxon>
        <taxon>Sphingobacteriales</taxon>
        <taxon>Sphingobacteriaceae</taxon>
        <taxon>Pedobacter</taxon>
    </lineage>
</organism>
<name>A0ABR7KYK1_9SPHI</name>
<comment type="caution">
    <text evidence="1">The sequence shown here is derived from an EMBL/GenBank/DDBJ whole genome shotgun (WGS) entry which is preliminary data.</text>
</comment>
<proteinExistence type="predicted"/>
<reference evidence="1 2" key="1">
    <citation type="submission" date="2020-08" db="EMBL/GenBank/DDBJ databases">
        <authorList>
            <person name="Sun Q."/>
            <person name="Inoue M."/>
        </authorList>
    </citation>
    <scope>NUCLEOTIDE SEQUENCE [LARGE SCALE GENOMIC DNA]</scope>
    <source>
        <strain evidence="1 2">CCM 8938</strain>
    </source>
</reference>
<accession>A0ABR7KYK1</accession>
<dbReference type="RefSeq" id="WP_187073621.1">
    <property type="nucleotide sequence ID" value="NZ_JBHRVK010000001.1"/>
</dbReference>